<evidence type="ECO:0008006" key="3">
    <source>
        <dbReference type="Google" id="ProtNLM"/>
    </source>
</evidence>
<dbReference type="Proteomes" id="UP000004416">
    <property type="component" value="Unassembled WGS sequence"/>
</dbReference>
<reference evidence="1 2" key="1">
    <citation type="submission" date="2011-08" db="EMBL/GenBank/DDBJ databases">
        <authorList>
            <person name="Weinstock G."/>
            <person name="Sodergren E."/>
            <person name="Clifton S."/>
            <person name="Fulton L."/>
            <person name="Fulton B."/>
            <person name="Courtney L."/>
            <person name="Fronick C."/>
            <person name="Harrison M."/>
            <person name="Strong C."/>
            <person name="Farmer C."/>
            <person name="Delahaunty K."/>
            <person name="Markovic C."/>
            <person name="Hall O."/>
            <person name="Minx P."/>
            <person name="Tomlinson C."/>
            <person name="Mitreva M."/>
            <person name="Hou S."/>
            <person name="Chen J."/>
            <person name="Wollam A."/>
            <person name="Pepin K.H."/>
            <person name="Johnson M."/>
            <person name="Bhonagiri V."/>
            <person name="Zhang X."/>
            <person name="Suruliraj S."/>
            <person name="Warren W."/>
            <person name="Chinwalla A."/>
            <person name="Mardis E.R."/>
            <person name="Wilson R.K."/>
        </authorList>
    </citation>
    <scope>NUCLEOTIDE SEQUENCE [LARGE SCALE GENOMIC DNA]</scope>
    <source>
        <strain evidence="1 2">DP7</strain>
    </source>
</reference>
<name>G9XHI2_DESHA</name>
<evidence type="ECO:0000313" key="2">
    <source>
        <dbReference type="Proteomes" id="UP000004416"/>
    </source>
</evidence>
<dbReference type="PATRIC" id="fig|537010.4.peg.383"/>
<evidence type="ECO:0000313" key="1">
    <source>
        <dbReference type="EMBL" id="EHL08984.1"/>
    </source>
</evidence>
<protein>
    <recommendedName>
        <fullName evidence="3">DUF2184 domain-containing protein</fullName>
    </recommendedName>
</protein>
<dbReference type="SUPFAM" id="SSF56563">
    <property type="entry name" value="Major capsid protein gp5"/>
    <property type="match status" value="1"/>
</dbReference>
<dbReference type="InterPro" id="IPR020049">
    <property type="entry name" value="Major_capsid-like"/>
</dbReference>
<gene>
    <name evidence="1" type="ORF">HMPREF0322_00407</name>
</gene>
<accession>G9XHI2</accession>
<dbReference type="AlphaFoldDB" id="G9XHI2"/>
<comment type="caution">
    <text evidence="1">The sequence shown here is derived from an EMBL/GenBank/DDBJ whole genome shotgun (WGS) entry which is preliminary data.</text>
</comment>
<dbReference type="PIRSF" id="PIRSF029202">
    <property type="entry name" value="UCP029202"/>
    <property type="match status" value="1"/>
</dbReference>
<sequence length="335" mass="36597">MNDVRTLDSMVNGGQRFATMTMDAATASGMTFLMGELEKRDPKLREPLTSVTWMRDIVSKTGGGWVDFTSTHNVSYATAGPNENGIIGGESNAIPVMQADVSKDLYKVFTWAHIMKVPFVDQQKMQGIGRSLDDIYDKGIRLNYNKSIDQNVYKGYAAYGTVGLVNNSNVVAASVPVGAAGQTQWSKKTPDEILNDINQIMTAGWAASEYDLTGMPNHILIPPAQFTYLVSTKVSEAGNMSILEYLLNNNIGKNQGVDLVIAPSRWCIGAGTGGTDRMTAYVNDEDRVHFDLTVPLSRVMTQPSVGDMAYLTAYAAQIGQVKFLYFQPPRYGDGI</sequence>
<dbReference type="Pfam" id="PF09950">
    <property type="entry name" value="Major_capside"/>
    <property type="match status" value="1"/>
</dbReference>
<dbReference type="HOGENOM" id="CLU_064455_0_0_9"/>
<dbReference type="EMBL" id="AFZX01000010">
    <property type="protein sequence ID" value="EHL08984.1"/>
    <property type="molecule type" value="Genomic_DNA"/>
</dbReference>
<organism evidence="1 2">
    <name type="scientific">Desulfitobacterium hafniense DP7</name>
    <dbReference type="NCBI Taxonomy" id="537010"/>
    <lineage>
        <taxon>Bacteria</taxon>
        <taxon>Bacillati</taxon>
        <taxon>Bacillota</taxon>
        <taxon>Clostridia</taxon>
        <taxon>Eubacteriales</taxon>
        <taxon>Desulfitobacteriaceae</taxon>
        <taxon>Desulfitobacterium</taxon>
    </lineage>
</organism>
<proteinExistence type="predicted"/>